<accession>A0A3B5KBJ6</accession>
<feature type="domain" description="C-type lectin" evidence="2">
    <location>
        <begin position="29"/>
        <end position="148"/>
    </location>
</feature>
<keyword evidence="4" id="KW-1185">Reference proteome</keyword>
<dbReference type="InterPro" id="IPR018378">
    <property type="entry name" value="C-type_lectin_CS"/>
</dbReference>
<dbReference type="Pfam" id="PF00059">
    <property type="entry name" value="Lectin_C"/>
    <property type="match status" value="1"/>
</dbReference>
<reference evidence="3" key="2">
    <citation type="submission" date="2025-08" db="UniProtKB">
        <authorList>
            <consortium name="Ensembl"/>
        </authorList>
    </citation>
    <scope>IDENTIFICATION</scope>
</reference>
<organism evidence="3 4">
    <name type="scientific">Takifugu rubripes</name>
    <name type="common">Japanese pufferfish</name>
    <name type="synonym">Fugu rubripes</name>
    <dbReference type="NCBI Taxonomy" id="31033"/>
    <lineage>
        <taxon>Eukaryota</taxon>
        <taxon>Metazoa</taxon>
        <taxon>Chordata</taxon>
        <taxon>Craniata</taxon>
        <taxon>Vertebrata</taxon>
        <taxon>Euteleostomi</taxon>
        <taxon>Actinopterygii</taxon>
        <taxon>Neopterygii</taxon>
        <taxon>Teleostei</taxon>
        <taxon>Neoteleostei</taxon>
        <taxon>Acanthomorphata</taxon>
        <taxon>Eupercaria</taxon>
        <taxon>Tetraodontiformes</taxon>
        <taxon>Tetradontoidea</taxon>
        <taxon>Tetraodontidae</taxon>
        <taxon>Takifugu</taxon>
    </lineage>
</organism>
<dbReference type="PROSITE" id="PS50041">
    <property type="entry name" value="C_TYPE_LECTIN_2"/>
    <property type="match status" value="1"/>
</dbReference>
<dbReference type="Proteomes" id="UP000005226">
    <property type="component" value="Chromosome 17"/>
</dbReference>
<dbReference type="PANTHER" id="PTHR22803">
    <property type="entry name" value="MANNOSE, PHOSPHOLIPASE, LECTIN RECEPTOR RELATED"/>
    <property type="match status" value="1"/>
</dbReference>
<evidence type="ECO:0000259" key="2">
    <source>
        <dbReference type="PROSITE" id="PS50041"/>
    </source>
</evidence>
<dbReference type="InterPro" id="IPR001304">
    <property type="entry name" value="C-type_lectin-like"/>
</dbReference>
<protein>
    <recommendedName>
        <fullName evidence="2">C-type lectin domain-containing protein</fullName>
    </recommendedName>
</protein>
<dbReference type="Ensembl" id="ENSTRUT00000053654.2">
    <property type="protein sequence ID" value="ENSTRUP00000053375.2"/>
    <property type="gene ID" value="ENSTRUG00000025938.2"/>
</dbReference>
<name>A0A3B5KBJ6_TAKRU</name>
<dbReference type="InterPro" id="IPR016186">
    <property type="entry name" value="C-type_lectin-like/link_sf"/>
</dbReference>
<dbReference type="InParanoid" id="A0A3B5KBJ6"/>
<dbReference type="AlphaFoldDB" id="A0A3B5KBJ6"/>
<reference evidence="3" key="3">
    <citation type="submission" date="2025-09" db="UniProtKB">
        <authorList>
            <consortium name="Ensembl"/>
        </authorList>
    </citation>
    <scope>IDENTIFICATION</scope>
</reference>
<dbReference type="Gene3D" id="3.10.100.10">
    <property type="entry name" value="Mannose-Binding Protein A, subunit A"/>
    <property type="match status" value="1"/>
</dbReference>
<dbReference type="SUPFAM" id="SSF56436">
    <property type="entry name" value="C-type lectin-like"/>
    <property type="match status" value="1"/>
</dbReference>
<reference evidence="3 4" key="1">
    <citation type="journal article" date="2011" name="Genome Biol. Evol.">
        <title>Integration of the genetic map and genome assembly of fugu facilitates insights into distinct features of genome evolution in teleosts and mammals.</title>
        <authorList>
            <person name="Kai W."/>
            <person name="Kikuchi K."/>
            <person name="Tohari S."/>
            <person name="Chew A.K."/>
            <person name="Tay A."/>
            <person name="Fujiwara A."/>
            <person name="Hosoya S."/>
            <person name="Suetake H."/>
            <person name="Naruse K."/>
            <person name="Brenner S."/>
            <person name="Suzuki Y."/>
            <person name="Venkatesh B."/>
        </authorList>
    </citation>
    <scope>NUCLEOTIDE SEQUENCE [LARGE SCALE GENOMIC DNA]</scope>
</reference>
<dbReference type="InterPro" id="IPR050111">
    <property type="entry name" value="C-type_lectin/snaclec_domain"/>
</dbReference>
<sequence length="173" mass="19818">SSQVFPPAHLCICVSFFVSCPAGKGWVYFSGSLYQVSSTKKTWDQSRSDCRQKGADLLIINSEEEQVSQFTRAGPKYSQRAFANRFQKYMWIGLTDVTNEGSWKWVDGTFKGAERRGKDENCVDIKNFNAEKSWNDESCSLSLLWICEKKLFLYFHCVSVHFEAGKLVPVMHE</sequence>
<dbReference type="GeneTree" id="ENSGT01020000230338"/>
<dbReference type="PROSITE" id="PS00615">
    <property type="entry name" value="C_TYPE_LECTIN_1"/>
    <property type="match status" value="1"/>
</dbReference>
<evidence type="ECO:0000313" key="4">
    <source>
        <dbReference type="Proteomes" id="UP000005226"/>
    </source>
</evidence>
<dbReference type="OMA" id="VECTNAN"/>
<evidence type="ECO:0000313" key="3">
    <source>
        <dbReference type="Ensembl" id="ENSTRUP00000053375.2"/>
    </source>
</evidence>
<dbReference type="InterPro" id="IPR016187">
    <property type="entry name" value="CTDL_fold"/>
</dbReference>
<evidence type="ECO:0000256" key="1">
    <source>
        <dbReference type="ARBA" id="ARBA00023157"/>
    </source>
</evidence>
<keyword evidence="1" id="KW-1015">Disulfide bond</keyword>
<dbReference type="SMART" id="SM00034">
    <property type="entry name" value="CLECT"/>
    <property type="match status" value="1"/>
</dbReference>
<proteinExistence type="predicted"/>